<keyword evidence="2" id="KW-1003">Cell membrane</keyword>
<proteinExistence type="predicted"/>
<keyword evidence="9" id="KW-1185">Reference proteome</keyword>
<feature type="transmembrane region" description="Helical" evidence="6">
    <location>
        <begin position="21"/>
        <end position="48"/>
    </location>
</feature>
<evidence type="ECO:0000256" key="1">
    <source>
        <dbReference type="ARBA" id="ARBA00004651"/>
    </source>
</evidence>
<evidence type="ECO:0000256" key="2">
    <source>
        <dbReference type="ARBA" id="ARBA00022475"/>
    </source>
</evidence>
<dbReference type="InterPro" id="IPR051791">
    <property type="entry name" value="Pra-immunoreactive"/>
</dbReference>
<name>A0ABU9T3A2_9HYPH</name>
<keyword evidence="4 6" id="KW-1133">Transmembrane helix</keyword>
<comment type="subcellular location">
    <subcellularLocation>
        <location evidence="1">Cell membrane</location>
        <topology evidence="1">Multi-pass membrane protein</topology>
    </subcellularLocation>
</comment>
<dbReference type="RefSeq" id="WP_342846895.1">
    <property type="nucleotide sequence ID" value="NZ_JBBMQO010000002.1"/>
</dbReference>
<dbReference type="PANTHER" id="PTHR36115">
    <property type="entry name" value="PROLINE-RICH ANTIGEN HOMOLOG-RELATED"/>
    <property type="match status" value="1"/>
</dbReference>
<keyword evidence="3 6" id="KW-0812">Transmembrane</keyword>
<evidence type="ECO:0000256" key="3">
    <source>
        <dbReference type="ARBA" id="ARBA00022692"/>
    </source>
</evidence>
<evidence type="ECO:0000256" key="6">
    <source>
        <dbReference type="SAM" id="Phobius"/>
    </source>
</evidence>
<dbReference type="InterPro" id="IPR010432">
    <property type="entry name" value="RDD"/>
</dbReference>
<keyword evidence="5 6" id="KW-0472">Membrane</keyword>
<accession>A0ABU9T3A2</accession>
<protein>
    <submittedName>
        <fullName evidence="8">RDD family protein</fullName>
    </submittedName>
</protein>
<feature type="transmembrane region" description="Helical" evidence="6">
    <location>
        <begin position="54"/>
        <end position="74"/>
    </location>
</feature>
<feature type="transmembrane region" description="Helical" evidence="6">
    <location>
        <begin position="103"/>
        <end position="127"/>
    </location>
</feature>
<organism evidence="8 9">
    <name type="scientific">Ahrensia kielensis</name>
    <dbReference type="NCBI Taxonomy" id="76980"/>
    <lineage>
        <taxon>Bacteria</taxon>
        <taxon>Pseudomonadati</taxon>
        <taxon>Pseudomonadota</taxon>
        <taxon>Alphaproteobacteria</taxon>
        <taxon>Hyphomicrobiales</taxon>
        <taxon>Ahrensiaceae</taxon>
        <taxon>Ahrensia</taxon>
    </lineage>
</organism>
<evidence type="ECO:0000313" key="8">
    <source>
        <dbReference type="EMBL" id="MEM5500606.1"/>
    </source>
</evidence>
<dbReference type="PANTHER" id="PTHR36115:SF6">
    <property type="entry name" value="PROLINE-RICH ANTIGEN HOMOLOG"/>
    <property type="match status" value="1"/>
</dbReference>
<reference evidence="8 9" key="1">
    <citation type="submission" date="2024-03" db="EMBL/GenBank/DDBJ databases">
        <title>Community enrichment and isolation of bacterial strains for fucoidan degradation.</title>
        <authorList>
            <person name="Sichert A."/>
        </authorList>
    </citation>
    <scope>NUCLEOTIDE SEQUENCE [LARGE SCALE GENOMIC DNA]</scope>
    <source>
        <strain evidence="8 9">AS62</strain>
    </source>
</reference>
<dbReference type="EMBL" id="JBBMQO010000002">
    <property type="protein sequence ID" value="MEM5500606.1"/>
    <property type="molecule type" value="Genomic_DNA"/>
</dbReference>
<sequence length="147" mass="16454">MNSEADIQHWRLLEGVRTRRIFAFFIDYAMILVLIALAALLVFVLGIATLGAAWLLYPILGFLVAGIYIAWTVGGEKQATWGMQMMGIKLSRYDGQRIDSMTAIVHAVLFWATTAIFMPLLLAPLFLEDKRTLHDLALGTRVIRSNA</sequence>
<comment type="caution">
    <text evidence="8">The sequence shown here is derived from an EMBL/GenBank/DDBJ whole genome shotgun (WGS) entry which is preliminary data.</text>
</comment>
<evidence type="ECO:0000259" key="7">
    <source>
        <dbReference type="Pfam" id="PF06271"/>
    </source>
</evidence>
<evidence type="ECO:0000313" key="9">
    <source>
        <dbReference type="Proteomes" id="UP001477870"/>
    </source>
</evidence>
<gene>
    <name evidence="8" type="ORF">WNY59_03280</name>
</gene>
<evidence type="ECO:0000256" key="5">
    <source>
        <dbReference type="ARBA" id="ARBA00023136"/>
    </source>
</evidence>
<feature type="domain" description="RDD" evidence="7">
    <location>
        <begin position="18"/>
        <end position="138"/>
    </location>
</feature>
<evidence type="ECO:0000256" key="4">
    <source>
        <dbReference type="ARBA" id="ARBA00022989"/>
    </source>
</evidence>
<dbReference type="Proteomes" id="UP001477870">
    <property type="component" value="Unassembled WGS sequence"/>
</dbReference>
<dbReference type="Pfam" id="PF06271">
    <property type="entry name" value="RDD"/>
    <property type="match status" value="1"/>
</dbReference>